<proteinExistence type="predicted"/>
<dbReference type="AlphaFoldDB" id="A0A286USY7"/>
<evidence type="ECO:0000259" key="1">
    <source>
        <dbReference type="PROSITE" id="PS50181"/>
    </source>
</evidence>
<comment type="caution">
    <text evidence="2">The sequence shown here is derived from an EMBL/GenBank/DDBJ whole genome shotgun (WGS) entry which is preliminary data.</text>
</comment>
<dbReference type="InterPro" id="IPR036047">
    <property type="entry name" value="F-box-like_dom_sf"/>
</dbReference>
<dbReference type="EMBL" id="NBII01000002">
    <property type="protein sequence ID" value="PAV22716.1"/>
    <property type="molecule type" value="Genomic_DNA"/>
</dbReference>
<dbReference type="Pfam" id="PF12937">
    <property type="entry name" value="F-box-like"/>
    <property type="match status" value="1"/>
</dbReference>
<protein>
    <submittedName>
        <fullName evidence="2">F-box domain-containing</fullName>
    </submittedName>
</protein>
<evidence type="ECO:0000313" key="2">
    <source>
        <dbReference type="EMBL" id="PAV22716.1"/>
    </source>
</evidence>
<dbReference type="OrthoDB" id="3219396at2759"/>
<name>A0A286USY7_9AGAM</name>
<dbReference type="InParanoid" id="A0A286USY7"/>
<organism evidence="2 3">
    <name type="scientific">Pyrrhoderma noxium</name>
    <dbReference type="NCBI Taxonomy" id="2282107"/>
    <lineage>
        <taxon>Eukaryota</taxon>
        <taxon>Fungi</taxon>
        <taxon>Dikarya</taxon>
        <taxon>Basidiomycota</taxon>
        <taxon>Agaricomycotina</taxon>
        <taxon>Agaricomycetes</taxon>
        <taxon>Hymenochaetales</taxon>
        <taxon>Hymenochaetaceae</taxon>
        <taxon>Pyrrhoderma</taxon>
    </lineage>
</organism>
<keyword evidence="3" id="KW-1185">Reference proteome</keyword>
<dbReference type="PROSITE" id="PS50181">
    <property type="entry name" value="FBOX"/>
    <property type="match status" value="1"/>
</dbReference>
<gene>
    <name evidence="2" type="ORF">PNOK_0267300</name>
</gene>
<dbReference type="InterPro" id="IPR001810">
    <property type="entry name" value="F-box_dom"/>
</dbReference>
<evidence type="ECO:0000313" key="3">
    <source>
        <dbReference type="Proteomes" id="UP000217199"/>
    </source>
</evidence>
<dbReference type="SMART" id="SM00256">
    <property type="entry name" value="FBOX"/>
    <property type="match status" value="1"/>
</dbReference>
<accession>A0A286USY7</accession>
<feature type="domain" description="F-box" evidence="1">
    <location>
        <begin position="15"/>
        <end position="54"/>
    </location>
</feature>
<dbReference type="Proteomes" id="UP000217199">
    <property type="component" value="Unassembled WGS sequence"/>
</dbReference>
<sequence length="258" mass="29194">MSQLTTEKVIDTGLTNILETLPPEVILHILSYLDLPDLDSLSRISTSLGALTKDPLLHKCRILIVAPSRVKHSLFGHGGALRPTIPDLVHWGVLRGLGIERRWRMGTYFNSRESVKQYEISRRLQLSHVRHVLSTHLQSKSPTALARVLPDSEPCAPRLLPVIRRLKWCIRKDKLAQMVRDRDRDSGANIITVSKMGDDTRNQSGSSDIFGESSSRARVGIDWFEGRGYGLWKENERFRLAICPGVGKYVRYFESLGK</sequence>
<dbReference type="STRING" id="2282107.A0A286USY7"/>
<dbReference type="Gene3D" id="1.20.1280.50">
    <property type="match status" value="1"/>
</dbReference>
<dbReference type="SUPFAM" id="SSF81383">
    <property type="entry name" value="F-box domain"/>
    <property type="match status" value="1"/>
</dbReference>
<reference evidence="2 3" key="1">
    <citation type="journal article" date="2017" name="Mol. Ecol.">
        <title>Comparative and population genomic landscape of Phellinus noxius: A hypervariable fungus causing root rot in trees.</title>
        <authorList>
            <person name="Chung C.L."/>
            <person name="Lee T.J."/>
            <person name="Akiba M."/>
            <person name="Lee H.H."/>
            <person name="Kuo T.H."/>
            <person name="Liu D."/>
            <person name="Ke H.M."/>
            <person name="Yokoi T."/>
            <person name="Roa M.B."/>
            <person name="Lu M.J."/>
            <person name="Chang Y.Y."/>
            <person name="Ann P.J."/>
            <person name="Tsai J.N."/>
            <person name="Chen C.Y."/>
            <person name="Tzean S.S."/>
            <person name="Ota Y."/>
            <person name="Hattori T."/>
            <person name="Sahashi N."/>
            <person name="Liou R.F."/>
            <person name="Kikuchi T."/>
            <person name="Tsai I.J."/>
        </authorList>
    </citation>
    <scope>NUCLEOTIDE SEQUENCE [LARGE SCALE GENOMIC DNA]</scope>
    <source>
        <strain evidence="2 3">FFPRI411160</strain>
    </source>
</reference>